<dbReference type="InterPro" id="IPR034213">
    <property type="entry name" value="S8_Vpr-like"/>
</dbReference>
<dbReference type="PROSITE" id="PS00136">
    <property type="entry name" value="SUBTILASE_ASP"/>
    <property type="match status" value="1"/>
</dbReference>
<dbReference type="InterPro" id="IPR036852">
    <property type="entry name" value="Peptidase_S8/S53_dom_sf"/>
</dbReference>
<dbReference type="RefSeq" id="WP_345401842.1">
    <property type="nucleotide sequence ID" value="NZ_BAABLA010000107.1"/>
</dbReference>
<evidence type="ECO:0000259" key="10">
    <source>
        <dbReference type="Pfam" id="PF00082"/>
    </source>
</evidence>
<dbReference type="CDD" id="cd00538">
    <property type="entry name" value="PA"/>
    <property type="match status" value="1"/>
</dbReference>
<keyword evidence="4 9" id="KW-0732">Signal</keyword>
<feature type="signal peptide" evidence="9">
    <location>
        <begin position="1"/>
        <end position="30"/>
    </location>
</feature>
<evidence type="ECO:0000256" key="1">
    <source>
        <dbReference type="ARBA" id="ARBA00011073"/>
    </source>
</evidence>
<protein>
    <submittedName>
        <fullName evidence="13">S8 family serine peptidase</fullName>
    </submittedName>
</protein>
<dbReference type="InterPro" id="IPR000209">
    <property type="entry name" value="Peptidase_S8/S53_dom"/>
</dbReference>
<dbReference type="InterPro" id="IPR003137">
    <property type="entry name" value="PA_domain"/>
</dbReference>
<reference evidence="14" key="1">
    <citation type="journal article" date="2019" name="Int. J. Syst. Evol. Microbiol.">
        <title>The Global Catalogue of Microorganisms (GCM) 10K type strain sequencing project: providing services to taxonomists for standard genome sequencing and annotation.</title>
        <authorList>
            <consortium name="The Broad Institute Genomics Platform"/>
            <consortium name="The Broad Institute Genome Sequencing Center for Infectious Disease"/>
            <person name="Wu L."/>
            <person name="Ma J."/>
        </authorList>
    </citation>
    <scope>NUCLEOTIDE SEQUENCE [LARGE SCALE GENOMIC DNA]</scope>
    <source>
        <strain evidence="14">KCTC 32255</strain>
    </source>
</reference>
<evidence type="ECO:0000313" key="14">
    <source>
        <dbReference type="Proteomes" id="UP001596337"/>
    </source>
</evidence>
<feature type="active site" description="Charge relay system" evidence="7">
    <location>
        <position position="176"/>
    </location>
</feature>
<feature type="compositionally biased region" description="Low complexity" evidence="8">
    <location>
        <begin position="708"/>
        <end position="718"/>
    </location>
</feature>
<keyword evidence="14" id="KW-1185">Reference proteome</keyword>
<dbReference type="PRINTS" id="PR00723">
    <property type="entry name" value="SUBTILISIN"/>
</dbReference>
<dbReference type="InterPro" id="IPR023827">
    <property type="entry name" value="Peptidase_S8_Asp-AS"/>
</dbReference>
<evidence type="ECO:0000259" key="11">
    <source>
        <dbReference type="Pfam" id="PF02225"/>
    </source>
</evidence>
<dbReference type="EMBL" id="JBHSXX010000001">
    <property type="protein sequence ID" value="MFC6870505.1"/>
    <property type="molecule type" value="Genomic_DNA"/>
</dbReference>
<sequence>MSSTRARRVFVGVIAAVASAVVVGSLFTSATGTPTDGTTRANDSAIVVFTDKPLLTHPKTSGLGPPLNLDAAPVRAVRKGLAAQHDRFRDWLDAVPATVVREYHLALNAVAVDLNGASIADLRSAPGVRGVYPSRSYEPLAADPDLTLINAIKAWRTERVGGVANAGADIDVGIIDSGIDIEHSCFDDSDFPVHVQRGDLRFTNNKVVVARAFNSDESLTPEAIGAHGTHVAGTVACNANTPASVRGVGVPYRVSGVAPAARLGNYNVFPGDVDTVSDADLLDALEAAYRDGMDVINLSLGGPVERTTDPIADAVNNLDESGVVVTVAAGNDGPGEGTVASPGTAKRALTSGASTVGHFLGTAITVEDRTVRAAAGEFPTVRTDRTAPLDVVEGDVNGLGTACEPLDGMDLTGRIAVVSRGECSFSAKVRVVEDAGAVAALVVNDVAGDPTSMAADPSVEPRPTIPAYMIGLGAARDVLAVDGSTATIDADPSYFRTGNDNIMAGFSGQGPTPDEASLVKPDVVAPGANVLASVPGTECDADSCWAFMQGTSMAAPHLAGMAAVLRAAHPEWTSAQVRSAVVNTAAEGALTQYEDGRTVLDDVTVTGAGLADLRAAVHARVAIGPVSTSFGTLRGRAPVEATVRLSSLTGRALRLSVSIDSRVGEGVRFIAPSEVTVPARGTTSITLRAVATGGPEPSGGRGDGASGSGASEPGPRSAILRLTDSTGTDIAHSVLFAMRR</sequence>
<dbReference type="InterPro" id="IPR045051">
    <property type="entry name" value="SBT"/>
</dbReference>
<evidence type="ECO:0000313" key="13">
    <source>
        <dbReference type="EMBL" id="MFC6870505.1"/>
    </source>
</evidence>
<dbReference type="Pfam" id="PF00082">
    <property type="entry name" value="Peptidase_S8"/>
    <property type="match status" value="1"/>
</dbReference>
<dbReference type="Pfam" id="PF02225">
    <property type="entry name" value="PA"/>
    <property type="match status" value="1"/>
</dbReference>
<dbReference type="PANTHER" id="PTHR10795">
    <property type="entry name" value="PROPROTEIN CONVERTASE SUBTILISIN/KEXIN"/>
    <property type="match status" value="1"/>
</dbReference>
<name>A0ABW2C568_9PSEU</name>
<dbReference type="CDD" id="cd07474">
    <property type="entry name" value="Peptidases_S8_subtilisin_Vpr-like"/>
    <property type="match status" value="1"/>
</dbReference>
<feature type="domain" description="Inhibitor I9" evidence="12">
    <location>
        <begin position="93"/>
        <end position="138"/>
    </location>
</feature>
<dbReference type="InterPro" id="IPR046450">
    <property type="entry name" value="PA_dom_sf"/>
</dbReference>
<comment type="caution">
    <text evidence="13">The sequence shown here is derived from an EMBL/GenBank/DDBJ whole genome shotgun (WGS) entry which is preliminary data.</text>
</comment>
<feature type="domain" description="PA" evidence="11">
    <location>
        <begin position="401"/>
        <end position="475"/>
    </location>
</feature>
<keyword evidence="6 7" id="KW-0720">Serine protease</keyword>
<feature type="compositionally biased region" description="Gly residues" evidence="8">
    <location>
        <begin position="696"/>
        <end position="707"/>
    </location>
</feature>
<feature type="active site" description="Charge relay system" evidence="7">
    <location>
        <position position="552"/>
    </location>
</feature>
<keyword evidence="2" id="KW-0964">Secreted</keyword>
<proteinExistence type="inferred from homology"/>
<evidence type="ECO:0000256" key="5">
    <source>
        <dbReference type="ARBA" id="ARBA00022801"/>
    </source>
</evidence>
<dbReference type="InterPro" id="IPR015500">
    <property type="entry name" value="Peptidase_S8_subtilisin-rel"/>
</dbReference>
<dbReference type="SUPFAM" id="SSF52743">
    <property type="entry name" value="Subtilisin-like"/>
    <property type="match status" value="1"/>
</dbReference>
<keyword evidence="5 7" id="KW-0378">Hydrolase</keyword>
<keyword evidence="3 7" id="KW-0645">Protease</keyword>
<dbReference type="Proteomes" id="UP001596337">
    <property type="component" value="Unassembled WGS sequence"/>
</dbReference>
<gene>
    <name evidence="13" type="ORF">ACFQGD_25550</name>
</gene>
<feature type="domain" description="Peptidase S8/S53" evidence="10">
    <location>
        <begin position="168"/>
        <end position="587"/>
    </location>
</feature>
<feature type="region of interest" description="Disordered" evidence="8">
    <location>
        <begin position="690"/>
        <end position="723"/>
    </location>
</feature>
<dbReference type="SUPFAM" id="SSF52025">
    <property type="entry name" value="PA domain"/>
    <property type="match status" value="1"/>
</dbReference>
<evidence type="ECO:0000256" key="7">
    <source>
        <dbReference type="PROSITE-ProRule" id="PRU01240"/>
    </source>
</evidence>
<dbReference type="Pfam" id="PF05922">
    <property type="entry name" value="Inhibitor_I9"/>
    <property type="match status" value="1"/>
</dbReference>
<evidence type="ECO:0000256" key="8">
    <source>
        <dbReference type="SAM" id="MobiDB-lite"/>
    </source>
</evidence>
<evidence type="ECO:0000256" key="6">
    <source>
        <dbReference type="ARBA" id="ARBA00022825"/>
    </source>
</evidence>
<dbReference type="Gene3D" id="3.40.50.200">
    <property type="entry name" value="Peptidase S8/S53 domain"/>
    <property type="match status" value="1"/>
</dbReference>
<evidence type="ECO:0000256" key="9">
    <source>
        <dbReference type="SAM" id="SignalP"/>
    </source>
</evidence>
<evidence type="ECO:0000256" key="4">
    <source>
        <dbReference type="ARBA" id="ARBA00022729"/>
    </source>
</evidence>
<evidence type="ECO:0000256" key="3">
    <source>
        <dbReference type="ARBA" id="ARBA00022670"/>
    </source>
</evidence>
<feature type="active site" description="Charge relay system" evidence="7">
    <location>
        <position position="227"/>
    </location>
</feature>
<dbReference type="PROSITE" id="PS51892">
    <property type="entry name" value="SUBTILASE"/>
    <property type="match status" value="1"/>
</dbReference>
<dbReference type="InterPro" id="IPR010259">
    <property type="entry name" value="S8pro/Inhibitor_I9"/>
</dbReference>
<evidence type="ECO:0000259" key="12">
    <source>
        <dbReference type="Pfam" id="PF05922"/>
    </source>
</evidence>
<comment type="similarity">
    <text evidence="1 7">Belongs to the peptidase S8 family.</text>
</comment>
<organism evidence="13 14">
    <name type="scientific">Haloechinothrix salitolerans</name>
    <dbReference type="NCBI Taxonomy" id="926830"/>
    <lineage>
        <taxon>Bacteria</taxon>
        <taxon>Bacillati</taxon>
        <taxon>Actinomycetota</taxon>
        <taxon>Actinomycetes</taxon>
        <taxon>Pseudonocardiales</taxon>
        <taxon>Pseudonocardiaceae</taxon>
        <taxon>Haloechinothrix</taxon>
    </lineage>
</organism>
<accession>A0ABW2C568</accession>
<dbReference type="Gene3D" id="3.50.30.30">
    <property type="match status" value="1"/>
</dbReference>
<feature type="chain" id="PRO_5045732315" evidence="9">
    <location>
        <begin position="31"/>
        <end position="740"/>
    </location>
</feature>
<evidence type="ECO:0000256" key="2">
    <source>
        <dbReference type="ARBA" id="ARBA00022525"/>
    </source>
</evidence>